<keyword evidence="2" id="KW-1185">Reference proteome</keyword>
<dbReference type="AlphaFoldDB" id="A0AAN8KDP0"/>
<evidence type="ECO:0000313" key="1">
    <source>
        <dbReference type="EMBL" id="KAK6189061.1"/>
    </source>
</evidence>
<gene>
    <name evidence="1" type="ORF">SNE40_005106</name>
</gene>
<sequence length="74" mass="8489">MNLLTVKRKKKCLEIDIITLEAAADEKADNAEKSRDIKKLLIESNALRRVARAKKTEITEIDEQIAKLEKLLKQ</sequence>
<proteinExistence type="predicted"/>
<organism evidence="1 2">
    <name type="scientific">Patella caerulea</name>
    <name type="common">Rayed Mediterranean limpet</name>
    <dbReference type="NCBI Taxonomy" id="87958"/>
    <lineage>
        <taxon>Eukaryota</taxon>
        <taxon>Metazoa</taxon>
        <taxon>Spiralia</taxon>
        <taxon>Lophotrochozoa</taxon>
        <taxon>Mollusca</taxon>
        <taxon>Gastropoda</taxon>
        <taxon>Patellogastropoda</taxon>
        <taxon>Patelloidea</taxon>
        <taxon>Patellidae</taxon>
        <taxon>Patella</taxon>
    </lineage>
</organism>
<protein>
    <submittedName>
        <fullName evidence="1">Uncharacterized protein</fullName>
    </submittedName>
</protein>
<reference evidence="1 2" key="1">
    <citation type="submission" date="2024-01" db="EMBL/GenBank/DDBJ databases">
        <title>The genome of the rayed Mediterranean limpet Patella caerulea (Linnaeus, 1758).</title>
        <authorList>
            <person name="Anh-Thu Weber A."/>
            <person name="Halstead-Nussloch G."/>
        </authorList>
    </citation>
    <scope>NUCLEOTIDE SEQUENCE [LARGE SCALE GENOMIC DNA]</scope>
    <source>
        <strain evidence="1">AATW-2023a</strain>
        <tissue evidence="1">Whole specimen</tissue>
    </source>
</reference>
<dbReference type="Proteomes" id="UP001347796">
    <property type="component" value="Unassembled WGS sequence"/>
</dbReference>
<dbReference type="EMBL" id="JAZGQO010000003">
    <property type="protein sequence ID" value="KAK6189061.1"/>
    <property type="molecule type" value="Genomic_DNA"/>
</dbReference>
<evidence type="ECO:0000313" key="2">
    <source>
        <dbReference type="Proteomes" id="UP001347796"/>
    </source>
</evidence>
<comment type="caution">
    <text evidence="1">The sequence shown here is derived from an EMBL/GenBank/DDBJ whole genome shotgun (WGS) entry which is preliminary data.</text>
</comment>
<accession>A0AAN8KDP0</accession>
<name>A0AAN8KDP0_PATCE</name>